<gene>
    <name evidence="3" type="ORF">UFOVP1290_399</name>
</gene>
<dbReference type="GO" id="GO:0005524">
    <property type="term" value="F:ATP binding"/>
    <property type="evidence" value="ECO:0007669"/>
    <property type="project" value="InterPro"/>
</dbReference>
<accession>A0A6J5RIQ5</accession>
<name>A0A6J5RIQ5_9CAUD</name>
<dbReference type="PANTHER" id="PTHR10772:SF63">
    <property type="entry name" value="20 KDA CHAPERONIN, CHLOROPLASTIC"/>
    <property type="match status" value="1"/>
</dbReference>
<dbReference type="FunFam" id="2.30.33.40:FF:000001">
    <property type="entry name" value="10 kDa chaperonin"/>
    <property type="match status" value="1"/>
</dbReference>
<dbReference type="EMBL" id="LR797252">
    <property type="protein sequence ID" value="CAB4196879.1"/>
    <property type="molecule type" value="Genomic_DNA"/>
</dbReference>
<comment type="similarity">
    <text evidence="1">Belongs to the GroES chaperonin family.</text>
</comment>
<dbReference type="GO" id="GO:0051082">
    <property type="term" value="F:unfolded protein binding"/>
    <property type="evidence" value="ECO:0007669"/>
    <property type="project" value="TreeGrafter"/>
</dbReference>
<dbReference type="GO" id="GO:0046872">
    <property type="term" value="F:metal ion binding"/>
    <property type="evidence" value="ECO:0007669"/>
    <property type="project" value="TreeGrafter"/>
</dbReference>
<evidence type="ECO:0000313" key="3">
    <source>
        <dbReference type="EMBL" id="CAB4196879.1"/>
    </source>
</evidence>
<organism evidence="3">
    <name type="scientific">uncultured Caudovirales phage</name>
    <dbReference type="NCBI Taxonomy" id="2100421"/>
    <lineage>
        <taxon>Viruses</taxon>
        <taxon>Duplodnaviria</taxon>
        <taxon>Heunggongvirae</taxon>
        <taxon>Uroviricota</taxon>
        <taxon>Caudoviricetes</taxon>
        <taxon>Peduoviridae</taxon>
        <taxon>Maltschvirus</taxon>
        <taxon>Maltschvirus maltsch</taxon>
    </lineage>
</organism>
<dbReference type="InterPro" id="IPR037124">
    <property type="entry name" value="Chaperonin_GroES_sf"/>
</dbReference>
<dbReference type="SUPFAM" id="SSF50129">
    <property type="entry name" value="GroES-like"/>
    <property type="match status" value="1"/>
</dbReference>
<reference evidence="3" key="1">
    <citation type="submission" date="2020-05" db="EMBL/GenBank/DDBJ databases">
        <authorList>
            <person name="Chiriac C."/>
            <person name="Salcher M."/>
            <person name="Ghai R."/>
            <person name="Kavagutti S V."/>
        </authorList>
    </citation>
    <scope>NUCLEOTIDE SEQUENCE</scope>
</reference>
<dbReference type="Pfam" id="PF00166">
    <property type="entry name" value="Cpn10"/>
    <property type="match status" value="1"/>
</dbReference>
<evidence type="ECO:0000256" key="1">
    <source>
        <dbReference type="ARBA" id="ARBA00006975"/>
    </source>
</evidence>
<dbReference type="CDD" id="cd00320">
    <property type="entry name" value="cpn10"/>
    <property type="match status" value="1"/>
</dbReference>
<dbReference type="PANTHER" id="PTHR10772">
    <property type="entry name" value="10 KDA HEAT SHOCK PROTEIN"/>
    <property type="match status" value="1"/>
</dbReference>
<dbReference type="GO" id="GO:0051087">
    <property type="term" value="F:protein-folding chaperone binding"/>
    <property type="evidence" value="ECO:0007669"/>
    <property type="project" value="TreeGrafter"/>
</dbReference>
<keyword evidence="2" id="KW-0143">Chaperone</keyword>
<dbReference type="PRINTS" id="PR00297">
    <property type="entry name" value="CHAPERONIN10"/>
</dbReference>
<dbReference type="InterPro" id="IPR011032">
    <property type="entry name" value="GroES-like_sf"/>
</dbReference>
<sequence length="95" mass="10091">MNVQPLHDFVVVNKDDAPTQTPGGIFMPGTVEDKFVTGTVTVVGPGRLTSAGVVVPLQVSVGDRVVFNKSMGIEVKLNGETALLVREEQVLCVLK</sequence>
<dbReference type="GO" id="GO:0044183">
    <property type="term" value="F:protein folding chaperone"/>
    <property type="evidence" value="ECO:0007669"/>
    <property type="project" value="InterPro"/>
</dbReference>
<dbReference type="SMART" id="SM00883">
    <property type="entry name" value="Cpn10"/>
    <property type="match status" value="1"/>
</dbReference>
<dbReference type="HAMAP" id="MF_00580">
    <property type="entry name" value="CH10"/>
    <property type="match status" value="1"/>
</dbReference>
<evidence type="ECO:0000256" key="2">
    <source>
        <dbReference type="ARBA" id="ARBA00023186"/>
    </source>
</evidence>
<protein>
    <submittedName>
        <fullName evidence="3">GroS Co-chaperonin GroES (HSP10)</fullName>
    </submittedName>
</protein>
<proteinExistence type="inferred from homology"/>
<dbReference type="InterPro" id="IPR020818">
    <property type="entry name" value="Chaperonin_GroES"/>
</dbReference>
<dbReference type="Gene3D" id="2.30.33.40">
    <property type="entry name" value="GroES chaperonin"/>
    <property type="match status" value="1"/>
</dbReference>